<reference evidence="3" key="2">
    <citation type="journal article" date="2020" name="Antonie Van Leeuwenhoek">
        <title>Labilibaculum antarcticum sp. nov., a novel facultative anaerobic, psychrotorelant bacterium isolated from marine sediment of Antarctica.</title>
        <authorList>
            <person name="Watanabe M."/>
            <person name="Kojima H."/>
            <person name="Fukui M."/>
        </authorList>
    </citation>
    <scope>NUCLEOTIDE SEQUENCE [LARGE SCALE GENOMIC DNA]</scope>
    <source>
        <strain evidence="3">SPP2</strain>
    </source>
</reference>
<gene>
    <name evidence="2" type="ORF">ALGA_1951</name>
</gene>
<dbReference type="AlphaFoldDB" id="A0A1Y1CJ36"/>
<dbReference type="Proteomes" id="UP000218267">
    <property type="component" value="Chromosome"/>
</dbReference>
<evidence type="ECO:0000313" key="2">
    <source>
        <dbReference type="EMBL" id="BAX80310.1"/>
    </source>
</evidence>
<reference evidence="2 3" key="1">
    <citation type="journal article" date="2018" name="Mar. Genomics">
        <title>Complete genome sequence of Marinifilaceae bacterium strain SPP2, isolated from the Antarctic marine sediment.</title>
        <authorList>
            <person name="Watanabe M."/>
            <person name="Kojima H."/>
            <person name="Fukui M."/>
        </authorList>
    </citation>
    <scope>NUCLEOTIDE SEQUENCE [LARGE SCALE GENOMIC DNA]</scope>
    <source>
        <strain evidence="2 3">SPP2</strain>
    </source>
</reference>
<dbReference type="Pfam" id="PF04443">
    <property type="entry name" value="LuxE"/>
    <property type="match status" value="1"/>
</dbReference>
<name>A0A1Y1CJ36_9BACT</name>
<keyword evidence="3" id="KW-1185">Reference proteome</keyword>
<accession>A0A1Y1CJ36</accession>
<keyword evidence="2" id="KW-0808">Transferase</keyword>
<evidence type="ECO:0000259" key="1">
    <source>
        <dbReference type="Pfam" id="PF04443"/>
    </source>
</evidence>
<dbReference type="InterPro" id="IPR007534">
    <property type="entry name" value="LuxE"/>
</dbReference>
<dbReference type="OrthoDB" id="182577at2"/>
<dbReference type="SUPFAM" id="SSF56801">
    <property type="entry name" value="Acetyl-CoA synthetase-like"/>
    <property type="match status" value="1"/>
</dbReference>
<dbReference type="Gene3D" id="3.40.50.12780">
    <property type="entry name" value="N-terminal domain of ligase-like"/>
    <property type="match status" value="1"/>
</dbReference>
<keyword evidence="2" id="KW-0012">Acyltransferase</keyword>
<proteinExistence type="predicted"/>
<organism evidence="2 3">
    <name type="scientific">Labilibaculum antarcticum</name>
    <dbReference type="NCBI Taxonomy" id="1717717"/>
    <lineage>
        <taxon>Bacteria</taxon>
        <taxon>Pseudomonadati</taxon>
        <taxon>Bacteroidota</taxon>
        <taxon>Bacteroidia</taxon>
        <taxon>Marinilabiliales</taxon>
        <taxon>Marinifilaceae</taxon>
        <taxon>Labilibaculum</taxon>
    </lineage>
</organism>
<dbReference type="KEGG" id="mbas:ALGA_1951"/>
<dbReference type="RefSeq" id="WP_096429170.1">
    <property type="nucleotide sequence ID" value="NZ_AP018042.1"/>
</dbReference>
<dbReference type="GO" id="GO:0047474">
    <property type="term" value="F:long-chain fatty acid--protein ligase activity"/>
    <property type="evidence" value="ECO:0007669"/>
    <property type="project" value="InterPro"/>
</dbReference>
<feature type="domain" description="Acyl-protein synthetase LuxE" evidence="1">
    <location>
        <begin position="16"/>
        <end position="327"/>
    </location>
</feature>
<dbReference type="GO" id="GO:0016746">
    <property type="term" value="F:acyltransferase activity"/>
    <property type="evidence" value="ECO:0007669"/>
    <property type="project" value="UniProtKB-KW"/>
</dbReference>
<dbReference type="InterPro" id="IPR042099">
    <property type="entry name" value="ANL_N_sf"/>
</dbReference>
<sequence length="327" mass="37651">MNWEEEIFNIANENDFEKTALRVFQYQATNNSVYKEYLEHLKFDISNVKTLTQIPFLPINFFKSHKVVSTDKKEQTIFTSSGTTGNLTSRHYVPDLKIYEASFTKGFEQYYGAVSDYCILALLPSYLEREGSSLIYMMEKLIKDSKHEKSGFYLHNHEELIATITNLKKQKQKILLLGVSFALLDLAEKFQLDLDDVIVMETGGMKGRRKEITREELHAFLTKRLGVEKIHSEYGMTELLSQAYSKGDSLFFTPSWMKILIRDTYDPFSYEQQGRSGGVNVIDLANINSCSFIETQDLGRIHTDGSFEILGRFDHSDIRGCNLLVNE</sequence>
<protein>
    <submittedName>
        <fullName evidence="2">Acyltransferase</fullName>
    </submittedName>
</protein>
<dbReference type="GO" id="GO:0008218">
    <property type="term" value="P:bioluminescence"/>
    <property type="evidence" value="ECO:0007669"/>
    <property type="project" value="InterPro"/>
</dbReference>
<dbReference type="EMBL" id="AP018042">
    <property type="protein sequence ID" value="BAX80310.1"/>
    <property type="molecule type" value="Genomic_DNA"/>
</dbReference>
<evidence type="ECO:0000313" key="3">
    <source>
        <dbReference type="Proteomes" id="UP000218267"/>
    </source>
</evidence>